<comment type="similarity">
    <text evidence="3">Belongs to the glycosyl hydrolase 84 family.</text>
</comment>
<protein>
    <submittedName>
        <fullName evidence="5">Protein O-GlcNAcase/histone acetyltransferase</fullName>
    </submittedName>
</protein>
<dbReference type="PANTHER" id="PTHR13170:SF16">
    <property type="entry name" value="PROTEIN O-GLCNACASE"/>
    <property type="match status" value="1"/>
</dbReference>
<feature type="domain" description="GH84" evidence="4">
    <location>
        <begin position="2"/>
        <end position="275"/>
    </location>
</feature>
<dbReference type="Proteomes" id="UP000248326">
    <property type="component" value="Unassembled WGS sequence"/>
</dbReference>
<evidence type="ECO:0000256" key="3">
    <source>
        <dbReference type="PROSITE-ProRule" id="PRU01353"/>
    </source>
</evidence>
<evidence type="ECO:0000256" key="1">
    <source>
        <dbReference type="ARBA" id="ARBA00022801"/>
    </source>
</evidence>
<proteinExistence type="inferred from homology"/>
<keyword evidence="5" id="KW-0808">Transferase</keyword>
<evidence type="ECO:0000256" key="2">
    <source>
        <dbReference type="ARBA" id="ARBA00023295"/>
    </source>
</evidence>
<dbReference type="PROSITE" id="PS52009">
    <property type="entry name" value="GH84"/>
    <property type="match status" value="1"/>
</dbReference>
<evidence type="ECO:0000259" key="4">
    <source>
        <dbReference type="PROSITE" id="PS52009"/>
    </source>
</evidence>
<dbReference type="Pfam" id="PF07555">
    <property type="entry name" value="NAGidase"/>
    <property type="match status" value="1"/>
</dbReference>
<dbReference type="AlphaFoldDB" id="A0A318S9C2"/>
<keyword evidence="2 3" id="KW-0326">Glycosidase</keyword>
<organism evidence="5 6">
    <name type="scientific">Deinococcus yavapaiensis KR-236</name>
    <dbReference type="NCBI Taxonomy" id="694435"/>
    <lineage>
        <taxon>Bacteria</taxon>
        <taxon>Thermotogati</taxon>
        <taxon>Deinococcota</taxon>
        <taxon>Deinococci</taxon>
        <taxon>Deinococcales</taxon>
        <taxon>Deinococcaceae</taxon>
        <taxon>Deinococcus</taxon>
    </lineage>
</organism>
<dbReference type="InterPro" id="IPR017853">
    <property type="entry name" value="GH"/>
</dbReference>
<keyword evidence="1 3" id="KW-0378">Hydrolase</keyword>
<dbReference type="Gene3D" id="1.20.58.240">
    <property type="entry name" value="STAT, domain 1"/>
    <property type="match status" value="1"/>
</dbReference>
<dbReference type="GO" id="GO:0016740">
    <property type="term" value="F:transferase activity"/>
    <property type="evidence" value="ECO:0007669"/>
    <property type="project" value="UniProtKB-KW"/>
</dbReference>
<dbReference type="InterPro" id="IPR011496">
    <property type="entry name" value="O-GlcNAcase_cat"/>
</dbReference>
<comment type="caution">
    <text evidence="5">The sequence shown here is derived from an EMBL/GenBank/DDBJ whole genome shotgun (WGS) entry which is preliminary data.</text>
</comment>
<dbReference type="GO" id="GO:0016231">
    <property type="term" value="F:beta-N-acetylglucosaminidase activity"/>
    <property type="evidence" value="ECO:0007669"/>
    <property type="project" value="TreeGrafter"/>
</dbReference>
<dbReference type="InterPro" id="IPR051822">
    <property type="entry name" value="Glycosyl_Hydrolase_84"/>
</dbReference>
<name>A0A318S9C2_9DEIO</name>
<dbReference type="PANTHER" id="PTHR13170">
    <property type="entry name" value="O-GLCNACASE"/>
    <property type="match status" value="1"/>
</dbReference>
<gene>
    <name evidence="5" type="ORF">DES52_105227</name>
</gene>
<accession>A0A318S9C2</accession>
<sequence>MKFVGVIEGFYGRPWREDQRGRLFRLMAEWGMNTYLYAPKDDLKHRAHWREAYVADEGAMLARLARGAESVGVRFVYALAPGLDLDWRAEHDREALFAKLRHVRDLGVQHFALLFDDIPYAADRARQAAEQADATNASLQFLRDLGFDGAMLFCPTEYCARRAAPDVATSPYLRVIGERLHPDVDVFWTGPEVISVEITAASVREVAGVLRRPPVLWDNLHANDYAPRRAHLGPYAGREAALRAEVAGILSNPNNQFELNFPGLHSLAEYARSDAWSAEASLERALDAWLEHLASPNLTRDDLAMLAHALHLPHALGPRASAVHEGARSLIAEPSASNAEIVKGGRDAFRRVLRALEHGAQRDLLYDLHPFLTDAIEELGRPLRRTGYLHPAEPNGIRFQGALTERLAWDEAATTR</sequence>
<evidence type="ECO:0000313" key="6">
    <source>
        <dbReference type="Proteomes" id="UP000248326"/>
    </source>
</evidence>
<dbReference type="Gene3D" id="3.20.20.80">
    <property type="entry name" value="Glycosidases"/>
    <property type="match status" value="1"/>
</dbReference>
<dbReference type="EMBL" id="QJSX01000005">
    <property type="protein sequence ID" value="PYE54587.1"/>
    <property type="molecule type" value="Genomic_DNA"/>
</dbReference>
<dbReference type="SUPFAM" id="SSF51445">
    <property type="entry name" value="(Trans)glycosidases"/>
    <property type="match status" value="1"/>
</dbReference>
<dbReference type="RefSeq" id="WP_110886347.1">
    <property type="nucleotide sequence ID" value="NZ_QJSX01000005.1"/>
</dbReference>
<keyword evidence="6" id="KW-1185">Reference proteome</keyword>
<reference evidence="5 6" key="1">
    <citation type="submission" date="2018-06" db="EMBL/GenBank/DDBJ databases">
        <title>Genomic Encyclopedia of Type Strains, Phase IV (KMG-IV): sequencing the most valuable type-strain genomes for metagenomic binning, comparative biology and taxonomic classification.</title>
        <authorList>
            <person name="Goeker M."/>
        </authorList>
    </citation>
    <scope>NUCLEOTIDE SEQUENCE [LARGE SCALE GENOMIC DNA]</scope>
    <source>
        <strain evidence="5 6">DSM 18048</strain>
    </source>
</reference>
<evidence type="ECO:0000313" key="5">
    <source>
        <dbReference type="EMBL" id="PYE54587.1"/>
    </source>
</evidence>
<feature type="active site" description="Proton donor" evidence="3">
    <location>
        <position position="117"/>
    </location>
</feature>
<dbReference type="GO" id="GO:0009100">
    <property type="term" value="P:glycoprotein metabolic process"/>
    <property type="evidence" value="ECO:0007669"/>
    <property type="project" value="TreeGrafter"/>
</dbReference>
<dbReference type="OrthoDB" id="9760892at2"/>